<name>A0A1B1N612_9BACL</name>
<dbReference type="RefSeq" id="WP_068699904.1">
    <property type="nucleotide sequence ID" value="NZ_CP014167.1"/>
</dbReference>
<sequence>MLNELDFNPHESKALKHATHIVNNGIKKYIEVNPFLEYLWSIQMNELLQSYKISAFEQVKLTEEEKIEY</sequence>
<proteinExistence type="predicted"/>
<accession>A0A1B1N612</accession>
<dbReference type="AlphaFoldDB" id="A0A1B1N612"/>
<evidence type="ECO:0000313" key="2">
    <source>
        <dbReference type="Proteomes" id="UP000092573"/>
    </source>
</evidence>
<organism evidence="1 2">
    <name type="scientific">Paenibacillus yonginensis</name>
    <dbReference type="NCBI Taxonomy" id="1462996"/>
    <lineage>
        <taxon>Bacteria</taxon>
        <taxon>Bacillati</taxon>
        <taxon>Bacillota</taxon>
        <taxon>Bacilli</taxon>
        <taxon>Bacillales</taxon>
        <taxon>Paenibacillaceae</taxon>
        <taxon>Paenibacillus</taxon>
    </lineage>
</organism>
<evidence type="ECO:0000313" key="1">
    <source>
        <dbReference type="EMBL" id="ANS76854.1"/>
    </source>
</evidence>
<dbReference type="Proteomes" id="UP000092573">
    <property type="component" value="Chromosome"/>
</dbReference>
<dbReference type="EMBL" id="CP014167">
    <property type="protein sequence ID" value="ANS76854.1"/>
    <property type="molecule type" value="Genomic_DNA"/>
</dbReference>
<gene>
    <name evidence="1" type="ORF">AWM70_21585</name>
</gene>
<reference evidence="1 2" key="1">
    <citation type="submission" date="2016-01" db="EMBL/GenBank/DDBJ databases">
        <title>Complete Genome Sequence of Paenibacillus yonginensis DCY84, a novel Plant Growth-Promoting Bacteria with Elicitation of Induced Systemic Resistance.</title>
        <authorList>
            <person name="Kim Y.J."/>
            <person name="Yang D.C."/>
            <person name="Sukweenadhi J."/>
        </authorList>
    </citation>
    <scope>NUCLEOTIDE SEQUENCE [LARGE SCALE GENOMIC DNA]</scope>
    <source>
        <strain evidence="1 2">DCY84</strain>
    </source>
</reference>
<keyword evidence="2" id="KW-1185">Reference proteome</keyword>
<dbReference type="KEGG" id="pyg:AWM70_21585"/>
<protein>
    <submittedName>
        <fullName evidence="1">Uncharacterized protein</fullName>
    </submittedName>
</protein>